<evidence type="ECO:0000256" key="3">
    <source>
        <dbReference type="ARBA" id="ARBA00022692"/>
    </source>
</evidence>
<proteinExistence type="predicted"/>
<feature type="transmembrane region" description="Helical" evidence="8">
    <location>
        <begin position="493"/>
        <end position="512"/>
    </location>
</feature>
<dbReference type="SUPFAM" id="SSF53850">
    <property type="entry name" value="Periplasmic binding protein-like II"/>
    <property type="match status" value="1"/>
</dbReference>
<accession>A0A922M4P5</accession>
<evidence type="ECO:0000256" key="2">
    <source>
        <dbReference type="ARBA" id="ARBA00022475"/>
    </source>
</evidence>
<keyword evidence="2" id="KW-1003">Cell membrane</keyword>
<dbReference type="GO" id="GO:0005886">
    <property type="term" value="C:plasma membrane"/>
    <property type="evidence" value="ECO:0007669"/>
    <property type="project" value="UniProtKB-SubCell"/>
</dbReference>
<evidence type="ECO:0000256" key="6">
    <source>
        <dbReference type="ARBA" id="ARBA00023170"/>
    </source>
</evidence>
<evidence type="ECO:0000256" key="8">
    <source>
        <dbReference type="SAM" id="Phobius"/>
    </source>
</evidence>
<keyword evidence="4 8" id="KW-1133">Transmembrane helix</keyword>
<evidence type="ECO:0000313" key="9">
    <source>
        <dbReference type="EMBL" id="KAH9629722.1"/>
    </source>
</evidence>
<keyword evidence="5 8" id="KW-0472">Membrane</keyword>
<dbReference type="PANTHER" id="PTHR42643:SF30">
    <property type="entry name" value="IONOTROPIC RECEPTOR 40A-RELATED"/>
    <property type="match status" value="1"/>
</dbReference>
<dbReference type="AlphaFoldDB" id="A0A922M4P5"/>
<dbReference type="Proteomes" id="UP000814243">
    <property type="component" value="Unassembled WGS sequence"/>
</dbReference>
<reference evidence="9" key="1">
    <citation type="journal article" date="2021" name="G3 (Bethesda)">
        <title>Genome and transcriptome analysis of the beet armyworm Spodoptera exigua reveals targets for pest control. .</title>
        <authorList>
            <person name="Simon S."/>
            <person name="Breeschoten T."/>
            <person name="Jansen H.J."/>
            <person name="Dirks R.P."/>
            <person name="Schranz M.E."/>
            <person name="Ros V.I.D."/>
        </authorList>
    </citation>
    <scope>NUCLEOTIDE SEQUENCE</scope>
    <source>
        <strain evidence="9">TB_SE_WUR_2020</strain>
    </source>
</reference>
<evidence type="ECO:0000256" key="1">
    <source>
        <dbReference type="ARBA" id="ARBA00004651"/>
    </source>
</evidence>
<keyword evidence="6" id="KW-0675">Receptor</keyword>
<keyword evidence="7" id="KW-0325">Glycoprotein</keyword>
<sequence>MVSKRANHKVAVLHQGYLICANNFSHFVEHFSNIIKEATWNPNARFLFIVKELTYDKLKIIFDINLKLHVNDVLVMNFTDDAHLYSYNPFDNFNCGKHYDDIISYGKCSEADSIDLYPNKFTTGLRNCTFRVLTTQWPPYTLMPSNNSTEPFLVKHGAEPYILSLMGEMLGFDIEIVGNKAYMDEFPTITKDMEANGALKTIQDNEVDIVVGGMLLVPSRAVAFNYVYGHLVYTDEIRFVVRRAKEQPAWKNIYLEFSTTVWMLLSLTLVLYSIILIKLLRAADKGYIVLVLVDILVLHGRNIRSRWMVKMVLLSWIIFAYLVNVFYQSNLVSLTTNPALQYQISEEEDIYRYKLKPCLGTIMSKYYVESIQSDKEYDIHNGCHGLMESVKTVSKSENLFTLLLYAIYQYYEDDFFDEYGDPRVVTLSKPYSKVIYALYMYKGFPLIHELCQKCLQLRESGLVDKVMRDLNYLNKIKHTFHKLQFQPRFAIPWIVYVFGCTLSIITFAVEVLSKY</sequence>
<dbReference type="PANTHER" id="PTHR42643">
    <property type="entry name" value="IONOTROPIC RECEPTOR 20A-RELATED"/>
    <property type="match status" value="1"/>
</dbReference>
<protein>
    <recommendedName>
        <fullName evidence="11">Ionotropic receptor</fullName>
    </recommendedName>
</protein>
<dbReference type="InterPro" id="IPR052192">
    <property type="entry name" value="Insect_Ionotropic_Sensory_Rcpt"/>
</dbReference>
<dbReference type="Gene3D" id="3.40.190.10">
    <property type="entry name" value="Periplasmic binding protein-like II"/>
    <property type="match status" value="1"/>
</dbReference>
<keyword evidence="3 8" id="KW-0812">Transmembrane</keyword>
<comment type="caution">
    <text evidence="9">The sequence shown here is derived from an EMBL/GenBank/DDBJ whole genome shotgun (WGS) entry which is preliminary data.</text>
</comment>
<comment type="subcellular location">
    <subcellularLocation>
        <location evidence="1">Cell membrane</location>
        <topology evidence="1">Multi-pass membrane protein</topology>
    </subcellularLocation>
</comment>
<evidence type="ECO:0000256" key="7">
    <source>
        <dbReference type="ARBA" id="ARBA00023180"/>
    </source>
</evidence>
<gene>
    <name evidence="9" type="ORF">HF086_001535</name>
</gene>
<feature type="transmembrane region" description="Helical" evidence="8">
    <location>
        <begin position="307"/>
        <end position="327"/>
    </location>
</feature>
<organism evidence="9 10">
    <name type="scientific">Spodoptera exigua</name>
    <name type="common">Beet armyworm</name>
    <name type="synonym">Noctua fulgens</name>
    <dbReference type="NCBI Taxonomy" id="7107"/>
    <lineage>
        <taxon>Eukaryota</taxon>
        <taxon>Metazoa</taxon>
        <taxon>Ecdysozoa</taxon>
        <taxon>Arthropoda</taxon>
        <taxon>Hexapoda</taxon>
        <taxon>Insecta</taxon>
        <taxon>Pterygota</taxon>
        <taxon>Neoptera</taxon>
        <taxon>Endopterygota</taxon>
        <taxon>Lepidoptera</taxon>
        <taxon>Glossata</taxon>
        <taxon>Ditrysia</taxon>
        <taxon>Noctuoidea</taxon>
        <taxon>Noctuidae</taxon>
        <taxon>Amphipyrinae</taxon>
        <taxon>Spodoptera</taxon>
    </lineage>
</organism>
<feature type="transmembrane region" description="Helical" evidence="8">
    <location>
        <begin position="253"/>
        <end position="276"/>
    </location>
</feature>
<dbReference type="EMBL" id="JACEFF010000853">
    <property type="protein sequence ID" value="KAH9629722.1"/>
    <property type="molecule type" value="Genomic_DNA"/>
</dbReference>
<evidence type="ECO:0000256" key="5">
    <source>
        <dbReference type="ARBA" id="ARBA00023136"/>
    </source>
</evidence>
<evidence type="ECO:0000313" key="10">
    <source>
        <dbReference type="Proteomes" id="UP000814243"/>
    </source>
</evidence>
<feature type="transmembrane region" description="Helical" evidence="8">
    <location>
        <begin position="282"/>
        <end position="300"/>
    </location>
</feature>
<evidence type="ECO:0008006" key="11">
    <source>
        <dbReference type="Google" id="ProtNLM"/>
    </source>
</evidence>
<evidence type="ECO:0000256" key="4">
    <source>
        <dbReference type="ARBA" id="ARBA00022989"/>
    </source>
</evidence>
<name>A0A922M4P5_SPOEX</name>